<dbReference type="EMBL" id="JBGMDY010000005">
    <property type="protein sequence ID" value="KAL2334988.1"/>
    <property type="molecule type" value="Genomic_DNA"/>
</dbReference>
<dbReference type="AlphaFoldDB" id="A0ABD1MGS3"/>
<gene>
    <name evidence="1" type="ORF">Fmac_016201</name>
</gene>
<protein>
    <submittedName>
        <fullName evidence="1">Uncharacterized protein</fullName>
    </submittedName>
</protein>
<comment type="caution">
    <text evidence="1">The sequence shown here is derived from an EMBL/GenBank/DDBJ whole genome shotgun (WGS) entry which is preliminary data.</text>
</comment>
<sequence>MFVISSRNGSPNGGTFSGQSKIFFLKESRKDTINSSQDLKMGQVRFMHHFISSRSFL</sequence>
<evidence type="ECO:0000313" key="1">
    <source>
        <dbReference type="EMBL" id="KAL2334988.1"/>
    </source>
</evidence>
<evidence type="ECO:0000313" key="2">
    <source>
        <dbReference type="Proteomes" id="UP001603857"/>
    </source>
</evidence>
<accession>A0ABD1MGS3</accession>
<organism evidence="1 2">
    <name type="scientific">Flemingia macrophylla</name>
    <dbReference type="NCBI Taxonomy" id="520843"/>
    <lineage>
        <taxon>Eukaryota</taxon>
        <taxon>Viridiplantae</taxon>
        <taxon>Streptophyta</taxon>
        <taxon>Embryophyta</taxon>
        <taxon>Tracheophyta</taxon>
        <taxon>Spermatophyta</taxon>
        <taxon>Magnoliopsida</taxon>
        <taxon>eudicotyledons</taxon>
        <taxon>Gunneridae</taxon>
        <taxon>Pentapetalae</taxon>
        <taxon>rosids</taxon>
        <taxon>fabids</taxon>
        <taxon>Fabales</taxon>
        <taxon>Fabaceae</taxon>
        <taxon>Papilionoideae</taxon>
        <taxon>50 kb inversion clade</taxon>
        <taxon>NPAAA clade</taxon>
        <taxon>indigoferoid/millettioid clade</taxon>
        <taxon>Phaseoleae</taxon>
        <taxon>Flemingia</taxon>
    </lineage>
</organism>
<dbReference type="Proteomes" id="UP001603857">
    <property type="component" value="Unassembled WGS sequence"/>
</dbReference>
<keyword evidence="2" id="KW-1185">Reference proteome</keyword>
<proteinExistence type="predicted"/>
<name>A0ABD1MGS3_9FABA</name>
<reference evidence="1 2" key="1">
    <citation type="submission" date="2024-08" db="EMBL/GenBank/DDBJ databases">
        <title>Insights into the chromosomal genome structure of Flemingia macrophylla.</title>
        <authorList>
            <person name="Ding Y."/>
            <person name="Zhao Y."/>
            <person name="Bi W."/>
            <person name="Wu M."/>
            <person name="Zhao G."/>
            <person name="Gong Y."/>
            <person name="Li W."/>
            <person name="Zhang P."/>
        </authorList>
    </citation>
    <scope>NUCLEOTIDE SEQUENCE [LARGE SCALE GENOMIC DNA]</scope>
    <source>
        <strain evidence="1">DYQJB</strain>
        <tissue evidence="1">Leaf</tissue>
    </source>
</reference>